<proteinExistence type="predicted"/>
<dbReference type="EMBL" id="JAQQDW010000015">
    <property type="protein sequence ID" value="MFM0103858.1"/>
    <property type="molecule type" value="Genomic_DNA"/>
</dbReference>
<evidence type="ECO:0000313" key="1">
    <source>
        <dbReference type="EMBL" id="MFM0103858.1"/>
    </source>
</evidence>
<sequence length="398" mass="41988">MNSMIDRLLKYVGTALFFTTLLMGKVSIAYAVDADCRPSGLSGSVNTVNQVNFGANVAVPYAAAVGTTVATQTWNAPSSGLNNPSVIILQCRKPGDLRIKIVADQYVPTPRGSPGFLQTSSPNINVRFTLGTDTSNQSMWMSTTGAGNIITIPNAIPDVADIGGGPLNPSLGSANFNNQPAGTYNLTLARLMQLIPLTVTAELEKQTTVGSVANFGGYSRVSLNLLFTNWGSANYNHVLGLFQISPTQSTSAPCDPLVMQNSVVNLGTYPLNFFSAVGKTTSNVPVPITISCPGMISGGSVYYGFATDYPDTTSADLIGNMSGDGNATGVAVELLQSDSTTRQNLLRPNDLSTNWTKSGITTSNKTASLMFYARMRQTQATVTPGAINTIATFLVNFK</sequence>
<gene>
    <name evidence="1" type="ORF">PQR01_10330</name>
</gene>
<accession>A0ACC7NB03</accession>
<name>A0ACC7NB03_9BURK</name>
<reference evidence="1 2" key="1">
    <citation type="journal article" date="2024" name="Chem. Sci.">
        <title>Discovery of megapolipeptins by genome mining of a Burkholderiales bacteria collection.</title>
        <authorList>
            <person name="Paulo B.S."/>
            <person name="Recchia M.J.J."/>
            <person name="Lee S."/>
            <person name="Fergusson C.H."/>
            <person name="Romanowski S.B."/>
            <person name="Hernandez A."/>
            <person name="Krull N."/>
            <person name="Liu D.Y."/>
            <person name="Cavanagh H."/>
            <person name="Bos A."/>
            <person name="Gray C.A."/>
            <person name="Murphy B.T."/>
            <person name="Linington R.G."/>
            <person name="Eustaquio A.S."/>
        </authorList>
    </citation>
    <scope>NUCLEOTIDE SEQUENCE [LARGE SCALE GENOMIC DNA]</scope>
    <source>
        <strain evidence="1 2">RL18-126-BIB-B</strain>
    </source>
</reference>
<keyword evidence="2" id="KW-1185">Reference proteome</keyword>
<protein>
    <submittedName>
        <fullName evidence="1">Fimbrial protein</fullName>
    </submittedName>
</protein>
<organism evidence="1 2">
    <name type="scientific">Paraburkholderia rhynchosiae</name>
    <dbReference type="NCBI Taxonomy" id="487049"/>
    <lineage>
        <taxon>Bacteria</taxon>
        <taxon>Pseudomonadati</taxon>
        <taxon>Pseudomonadota</taxon>
        <taxon>Betaproteobacteria</taxon>
        <taxon>Burkholderiales</taxon>
        <taxon>Burkholderiaceae</taxon>
        <taxon>Paraburkholderia</taxon>
    </lineage>
</organism>
<dbReference type="Proteomes" id="UP001629235">
    <property type="component" value="Unassembled WGS sequence"/>
</dbReference>
<evidence type="ECO:0000313" key="2">
    <source>
        <dbReference type="Proteomes" id="UP001629235"/>
    </source>
</evidence>
<comment type="caution">
    <text evidence="1">The sequence shown here is derived from an EMBL/GenBank/DDBJ whole genome shotgun (WGS) entry which is preliminary data.</text>
</comment>